<organism evidence="2 3">
    <name type="scientific">Ranatra chinensis</name>
    <dbReference type="NCBI Taxonomy" id="642074"/>
    <lineage>
        <taxon>Eukaryota</taxon>
        <taxon>Metazoa</taxon>
        <taxon>Ecdysozoa</taxon>
        <taxon>Arthropoda</taxon>
        <taxon>Hexapoda</taxon>
        <taxon>Insecta</taxon>
        <taxon>Pterygota</taxon>
        <taxon>Neoptera</taxon>
        <taxon>Paraneoptera</taxon>
        <taxon>Hemiptera</taxon>
        <taxon>Heteroptera</taxon>
        <taxon>Panheteroptera</taxon>
        <taxon>Nepomorpha</taxon>
        <taxon>Nepidae</taxon>
        <taxon>Ranatrinae</taxon>
        <taxon>Ranatra</taxon>
    </lineage>
</organism>
<evidence type="ECO:0000256" key="1">
    <source>
        <dbReference type="SAM" id="Coils"/>
    </source>
</evidence>
<dbReference type="Proteomes" id="UP001558652">
    <property type="component" value="Unassembled WGS sequence"/>
</dbReference>
<sequence>MSQDLDDLENYVRNHSEARVGRIEEFGKVLVEDHVMAESVKSDMKYVAARWDHLSVQRLVEEFEKQANTLKEMEGEVKRYETDGKFEAASRLKEQMVLLKNRFMEVMEKFEDWRSANNVEPRLCRALRELRGVEEACCLLELASEEPEAIQGQLNHCMRFYQMLSDIKTEVENVIKSGRKMVEDKAVSDPEQYTFRLDTLKHLYNRLGEEITAAKGSLETALEIAQNLNANMTSVVNWSQAVNNELDQVEATPQDHRDVKLELAFVLVSGIIAA</sequence>
<dbReference type="Gene3D" id="1.20.58.60">
    <property type="match status" value="1"/>
</dbReference>
<feature type="coiled-coil region" evidence="1">
    <location>
        <begin position="56"/>
        <end position="109"/>
    </location>
</feature>
<accession>A0ABD0YKN8</accession>
<name>A0ABD0YKN8_9HEMI</name>
<comment type="caution">
    <text evidence="2">The sequence shown here is derived from an EMBL/GenBank/DDBJ whole genome shotgun (WGS) entry which is preliminary data.</text>
</comment>
<protein>
    <submittedName>
        <fullName evidence="2">Uncharacterized protein</fullName>
    </submittedName>
</protein>
<reference evidence="2 3" key="1">
    <citation type="submission" date="2024-07" db="EMBL/GenBank/DDBJ databases">
        <title>Chromosome-level genome assembly of the water stick insect Ranatra chinensis (Heteroptera: Nepidae).</title>
        <authorList>
            <person name="Liu X."/>
        </authorList>
    </citation>
    <scope>NUCLEOTIDE SEQUENCE [LARGE SCALE GENOMIC DNA]</scope>
    <source>
        <strain evidence="2">Cailab_2021Rc</strain>
        <tissue evidence="2">Muscle</tissue>
    </source>
</reference>
<dbReference type="AlphaFoldDB" id="A0ABD0YKN8"/>
<gene>
    <name evidence="2" type="ORF">AAG570_011443</name>
</gene>
<dbReference type="SUPFAM" id="SSF46966">
    <property type="entry name" value="Spectrin repeat"/>
    <property type="match status" value="1"/>
</dbReference>
<keyword evidence="3" id="KW-1185">Reference proteome</keyword>
<dbReference type="EMBL" id="JBFDAA010000006">
    <property type="protein sequence ID" value="KAL1131831.1"/>
    <property type="molecule type" value="Genomic_DNA"/>
</dbReference>
<evidence type="ECO:0000313" key="3">
    <source>
        <dbReference type="Proteomes" id="UP001558652"/>
    </source>
</evidence>
<evidence type="ECO:0000313" key="2">
    <source>
        <dbReference type="EMBL" id="KAL1131831.1"/>
    </source>
</evidence>
<proteinExistence type="predicted"/>
<keyword evidence="1" id="KW-0175">Coiled coil</keyword>